<gene>
    <name evidence="1" type="ORF">AVEN_189153_1</name>
</gene>
<dbReference type="EMBL" id="BGPR01009350">
    <property type="protein sequence ID" value="GBN39462.1"/>
    <property type="molecule type" value="Genomic_DNA"/>
</dbReference>
<dbReference type="AlphaFoldDB" id="A0A4Y2NKL8"/>
<protein>
    <recommendedName>
        <fullName evidence="3">DUF4817 domain-containing protein</fullName>
    </recommendedName>
</protein>
<evidence type="ECO:0000313" key="2">
    <source>
        <dbReference type="Proteomes" id="UP000499080"/>
    </source>
</evidence>
<organism evidence="1 2">
    <name type="scientific">Araneus ventricosus</name>
    <name type="common">Orbweaver spider</name>
    <name type="synonym">Epeira ventricosa</name>
    <dbReference type="NCBI Taxonomy" id="182803"/>
    <lineage>
        <taxon>Eukaryota</taxon>
        <taxon>Metazoa</taxon>
        <taxon>Ecdysozoa</taxon>
        <taxon>Arthropoda</taxon>
        <taxon>Chelicerata</taxon>
        <taxon>Arachnida</taxon>
        <taxon>Araneae</taxon>
        <taxon>Araneomorphae</taxon>
        <taxon>Entelegynae</taxon>
        <taxon>Araneoidea</taxon>
        <taxon>Araneidae</taxon>
        <taxon>Araneus</taxon>
    </lineage>
</organism>
<keyword evidence="2" id="KW-1185">Reference proteome</keyword>
<comment type="caution">
    <text evidence="1">The sequence shown here is derived from an EMBL/GenBank/DDBJ whole genome shotgun (WGS) entry which is preliminary data.</text>
</comment>
<accession>A0A4Y2NKL8</accession>
<name>A0A4Y2NKL8_ARAVE</name>
<proteinExistence type="predicted"/>
<evidence type="ECO:0008006" key="3">
    <source>
        <dbReference type="Google" id="ProtNLM"/>
    </source>
</evidence>
<reference evidence="1 2" key="1">
    <citation type="journal article" date="2019" name="Sci. Rep.">
        <title>Orb-weaving spider Araneus ventricosus genome elucidates the spidroin gene catalogue.</title>
        <authorList>
            <person name="Kono N."/>
            <person name="Nakamura H."/>
            <person name="Ohtoshi R."/>
            <person name="Moran D.A.P."/>
            <person name="Shinohara A."/>
            <person name="Yoshida Y."/>
            <person name="Fujiwara M."/>
            <person name="Mori M."/>
            <person name="Tomita M."/>
            <person name="Arakawa K."/>
        </authorList>
    </citation>
    <scope>NUCLEOTIDE SEQUENCE [LARGE SCALE GENOMIC DNA]</scope>
</reference>
<dbReference type="Proteomes" id="UP000499080">
    <property type="component" value="Unassembled WGS sequence"/>
</dbReference>
<sequence>MKARIFVRFIRVQSRVNSPNSLSLTALGQPTLEQEVVLVCRFDLPLFLFTASFRAFWNENGFGVNAGGSTRESEQRDRLPVGRHCRKLRMTPELKSKIFFQESSSSICRVTTKVPHHPFNHRMSAAIVIRVVSRYGKVTLLYWMKPLTAPPGGKRWS</sequence>
<evidence type="ECO:0000313" key="1">
    <source>
        <dbReference type="EMBL" id="GBN39462.1"/>
    </source>
</evidence>